<dbReference type="AlphaFoldDB" id="A0A0E9SAV4"/>
<accession>A0A0E9SAV4</accession>
<reference evidence="1" key="2">
    <citation type="journal article" date="2015" name="Fish Shellfish Immunol.">
        <title>Early steps in the European eel (Anguilla anguilla)-Vibrio vulnificus interaction in the gills: Role of the RtxA13 toxin.</title>
        <authorList>
            <person name="Callol A."/>
            <person name="Pajuelo D."/>
            <person name="Ebbesson L."/>
            <person name="Teles M."/>
            <person name="MacKenzie S."/>
            <person name="Amaro C."/>
        </authorList>
    </citation>
    <scope>NUCLEOTIDE SEQUENCE</scope>
</reference>
<dbReference type="EMBL" id="GBXM01070772">
    <property type="protein sequence ID" value="JAH37805.1"/>
    <property type="molecule type" value="Transcribed_RNA"/>
</dbReference>
<evidence type="ECO:0000313" key="1">
    <source>
        <dbReference type="EMBL" id="JAH37805.1"/>
    </source>
</evidence>
<protein>
    <submittedName>
        <fullName evidence="1">Uncharacterized protein</fullName>
    </submittedName>
</protein>
<organism evidence="1">
    <name type="scientific">Anguilla anguilla</name>
    <name type="common">European freshwater eel</name>
    <name type="synonym">Muraena anguilla</name>
    <dbReference type="NCBI Taxonomy" id="7936"/>
    <lineage>
        <taxon>Eukaryota</taxon>
        <taxon>Metazoa</taxon>
        <taxon>Chordata</taxon>
        <taxon>Craniata</taxon>
        <taxon>Vertebrata</taxon>
        <taxon>Euteleostomi</taxon>
        <taxon>Actinopterygii</taxon>
        <taxon>Neopterygii</taxon>
        <taxon>Teleostei</taxon>
        <taxon>Anguilliformes</taxon>
        <taxon>Anguillidae</taxon>
        <taxon>Anguilla</taxon>
    </lineage>
</organism>
<name>A0A0E9SAV4_ANGAN</name>
<sequence length="57" mass="6736">MCFVAYDWLSEKRVEALFRVHAVFRKLLESGMCACIHTWESALVCQYVHYAFHLRGI</sequence>
<proteinExistence type="predicted"/>
<reference evidence="1" key="1">
    <citation type="submission" date="2014-11" db="EMBL/GenBank/DDBJ databases">
        <authorList>
            <person name="Amaro Gonzalez C."/>
        </authorList>
    </citation>
    <scope>NUCLEOTIDE SEQUENCE</scope>
</reference>